<keyword evidence="3" id="KW-1185">Reference proteome</keyword>
<dbReference type="EMBL" id="JBHLWK010000006">
    <property type="protein sequence ID" value="MFC0203089.1"/>
    <property type="molecule type" value="Genomic_DNA"/>
</dbReference>
<comment type="caution">
    <text evidence="2">The sequence shown here is derived from an EMBL/GenBank/DDBJ whole genome shotgun (WGS) entry which is preliminary data.</text>
</comment>
<dbReference type="Proteomes" id="UP001589798">
    <property type="component" value="Unassembled WGS sequence"/>
</dbReference>
<organism evidence="2 3">
    <name type="scientific">Novosphingobium soli</name>
    <dbReference type="NCBI Taxonomy" id="574956"/>
    <lineage>
        <taxon>Bacteria</taxon>
        <taxon>Pseudomonadati</taxon>
        <taxon>Pseudomonadota</taxon>
        <taxon>Alphaproteobacteria</taxon>
        <taxon>Sphingomonadales</taxon>
        <taxon>Sphingomonadaceae</taxon>
        <taxon>Novosphingobium</taxon>
    </lineage>
</organism>
<evidence type="ECO:0008006" key="4">
    <source>
        <dbReference type="Google" id="ProtNLM"/>
    </source>
</evidence>
<reference evidence="2 3" key="1">
    <citation type="submission" date="2024-09" db="EMBL/GenBank/DDBJ databases">
        <authorList>
            <person name="Sun Q."/>
            <person name="Mori K."/>
        </authorList>
    </citation>
    <scope>NUCLEOTIDE SEQUENCE [LARGE SCALE GENOMIC DNA]</scope>
    <source>
        <strain evidence="2 3">CCM 7706</strain>
    </source>
</reference>
<protein>
    <recommendedName>
        <fullName evidence="4">Twin transmembrane helix small protein</fullName>
    </recommendedName>
</protein>
<keyword evidence="1" id="KW-0812">Transmembrane</keyword>
<feature type="transmembrane region" description="Helical" evidence="1">
    <location>
        <begin position="34"/>
        <end position="55"/>
    </location>
</feature>
<evidence type="ECO:0000313" key="2">
    <source>
        <dbReference type="EMBL" id="MFC0203089.1"/>
    </source>
</evidence>
<proteinExistence type="predicted"/>
<name>A0ABV6CQS7_9SPHN</name>
<gene>
    <name evidence="2" type="ORF">ACFFJC_02260</name>
</gene>
<keyword evidence="1" id="KW-0472">Membrane</keyword>
<evidence type="ECO:0000256" key="1">
    <source>
        <dbReference type="SAM" id="Phobius"/>
    </source>
</evidence>
<accession>A0ABV6CQS7</accession>
<sequence>MNQTAMIVSMVAVVACLVLALRNSEVRELGRGKALRLAAIWAAIIVGLVVVIQLSGFRIEP</sequence>
<keyword evidence="1" id="KW-1133">Transmembrane helix</keyword>
<feature type="transmembrane region" description="Helical" evidence="1">
    <location>
        <begin position="6"/>
        <end position="22"/>
    </location>
</feature>
<evidence type="ECO:0000313" key="3">
    <source>
        <dbReference type="Proteomes" id="UP001589798"/>
    </source>
</evidence>
<dbReference type="RefSeq" id="WP_379485956.1">
    <property type="nucleotide sequence ID" value="NZ_JBHLWK010000006.1"/>
</dbReference>